<protein>
    <submittedName>
        <fullName evidence="3">DUF835 domain-containing protein</fullName>
    </submittedName>
</protein>
<dbReference type="InterPro" id="IPR008553">
    <property type="entry name" value="DUF835"/>
</dbReference>
<dbReference type="EMBL" id="CP080572">
    <property type="protein sequence ID" value="USH00907.1"/>
    <property type="molecule type" value="Genomic_DNA"/>
</dbReference>
<evidence type="ECO:0000313" key="3">
    <source>
        <dbReference type="EMBL" id="USH00907.1"/>
    </source>
</evidence>
<accession>A0A9E7MCU5</accession>
<organism evidence="3 4">
    <name type="scientific">Thermococcus argininiproducens</name>
    <dbReference type="NCBI Taxonomy" id="2866384"/>
    <lineage>
        <taxon>Archaea</taxon>
        <taxon>Methanobacteriati</taxon>
        <taxon>Methanobacteriota</taxon>
        <taxon>Thermococci</taxon>
        <taxon>Thermococcales</taxon>
        <taxon>Thermococcaceae</taxon>
        <taxon>Thermococcus</taxon>
    </lineage>
</organism>
<proteinExistence type="predicted"/>
<dbReference type="Pfam" id="PF05763">
    <property type="entry name" value="DUF835"/>
    <property type="match status" value="1"/>
</dbReference>
<feature type="domain" description="DUF835" evidence="2">
    <location>
        <begin position="59"/>
        <end position="175"/>
    </location>
</feature>
<dbReference type="AlphaFoldDB" id="A0A9E7MCU5"/>
<name>A0A9E7MCU5_9EURY</name>
<reference evidence="3 4" key="1">
    <citation type="submission" date="2021-08" db="EMBL/GenBank/DDBJ databases">
        <title>Thermococcus onnuriiensis IOH2.</title>
        <authorList>
            <person name="Park Y.-J."/>
        </authorList>
    </citation>
    <scope>NUCLEOTIDE SEQUENCE [LARGE SCALE GENOMIC DNA]</scope>
    <source>
        <strain evidence="3 4">IOH2</strain>
    </source>
</reference>
<gene>
    <name evidence="3" type="ORF">K1720_05560</name>
</gene>
<sequence>MLFISSEDLLMGYSVFFSLPIVALLRIGKMFRSFKEDNRIKVSLEPGGYLYPSLNLDPIFTLLKDKNILVIGRNAPLFEKYGIPVLWISKVEKENTISPTDLVKLHYWAINSVTEDSVLILDGIEYLILENGFESVFKFLVHLKDHILMKKAIFIVVVDERALERRHIFLLEREFERISPAY</sequence>
<dbReference type="Proteomes" id="UP001056425">
    <property type="component" value="Chromosome"/>
</dbReference>
<feature type="transmembrane region" description="Helical" evidence="1">
    <location>
        <begin position="12"/>
        <end position="31"/>
    </location>
</feature>
<dbReference type="KEGG" id="thei:K1720_05560"/>
<evidence type="ECO:0000313" key="4">
    <source>
        <dbReference type="Proteomes" id="UP001056425"/>
    </source>
</evidence>
<keyword evidence="1" id="KW-0812">Transmembrane</keyword>
<keyword evidence="1" id="KW-1133">Transmembrane helix</keyword>
<evidence type="ECO:0000259" key="2">
    <source>
        <dbReference type="Pfam" id="PF05763"/>
    </source>
</evidence>
<keyword evidence="4" id="KW-1185">Reference proteome</keyword>
<keyword evidence="1" id="KW-0472">Membrane</keyword>
<evidence type="ECO:0000256" key="1">
    <source>
        <dbReference type="SAM" id="Phobius"/>
    </source>
</evidence>